<dbReference type="EMBL" id="LAZR01031614">
    <property type="protein sequence ID" value="KKL53245.1"/>
    <property type="molecule type" value="Genomic_DNA"/>
</dbReference>
<sequence length="79" mass="9382">MNLFKRYWSWHVIASPAYYLLIVFIIVIALQGCGRECNFYSDYVERFDKCIESPDCMFTIAEFYDYNVAVMRRDAACKP</sequence>
<organism evidence="2">
    <name type="scientific">marine sediment metagenome</name>
    <dbReference type="NCBI Taxonomy" id="412755"/>
    <lineage>
        <taxon>unclassified sequences</taxon>
        <taxon>metagenomes</taxon>
        <taxon>ecological metagenomes</taxon>
    </lineage>
</organism>
<feature type="transmembrane region" description="Helical" evidence="1">
    <location>
        <begin position="7"/>
        <end position="30"/>
    </location>
</feature>
<keyword evidence="1" id="KW-0812">Transmembrane</keyword>
<proteinExistence type="predicted"/>
<dbReference type="PROSITE" id="PS51257">
    <property type="entry name" value="PROKAR_LIPOPROTEIN"/>
    <property type="match status" value="1"/>
</dbReference>
<protein>
    <submittedName>
        <fullName evidence="2">Uncharacterized protein</fullName>
    </submittedName>
</protein>
<evidence type="ECO:0000256" key="1">
    <source>
        <dbReference type="SAM" id="Phobius"/>
    </source>
</evidence>
<gene>
    <name evidence="2" type="ORF">LCGC14_2277360</name>
</gene>
<reference evidence="2" key="1">
    <citation type="journal article" date="2015" name="Nature">
        <title>Complex archaea that bridge the gap between prokaryotes and eukaryotes.</title>
        <authorList>
            <person name="Spang A."/>
            <person name="Saw J.H."/>
            <person name="Jorgensen S.L."/>
            <person name="Zaremba-Niedzwiedzka K."/>
            <person name="Martijn J."/>
            <person name="Lind A.E."/>
            <person name="van Eijk R."/>
            <person name="Schleper C."/>
            <person name="Guy L."/>
            <person name="Ettema T.J."/>
        </authorList>
    </citation>
    <scope>NUCLEOTIDE SEQUENCE</scope>
</reference>
<name>A0A0F9F7Q6_9ZZZZ</name>
<keyword evidence="1" id="KW-1133">Transmembrane helix</keyword>
<comment type="caution">
    <text evidence="2">The sequence shown here is derived from an EMBL/GenBank/DDBJ whole genome shotgun (WGS) entry which is preliminary data.</text>
</comment>
<keyword evidence="1" id="KW-0472">Membrane</keyword>
<dbReference type="AlphaFoldDB" id="A0A0F9F7Q6"/>
<evidence type="ECO:0000313" key="2">
    <source>
        <dbReference type="EMBL" id="KKL53245.1"/>
    </source>
</evidence>
<accession>A0A0F9F7Q6</accession>